<comment type="caution">
    <text evidence="2">The sequence shown here is derived from an EMBL/GenBank/DDBJ whole genome shotgun (WGS) entry which is preliminary data.</text>
</comment>
<evidence type="ECO:0000256" key="1">
    <source>
        <dbReference type="SAM" id="MobiDB-lite"/>
    </source>
</evidence>
<dbReference type="AlphaFoldDB" id="K0SJU0"/>
<feature type="region of interest" description="Disordered" evidence="1">
    <location>
        <begin position="40"/>
        <end position="62"/>
    </location>
</feature>
<feature type="compositionally biased region" description="Basic and acidic residues" evidence="1">
    <location>
        <begin position="8"/>
        <end position="21"/>
    </location>
</feature>
<evidence type="ECO:0000313" key="3">
    <source>
        <dbReference type="Proteomes" id="UP000266841"/>
    </source>
</evidence>
<name>K0SJU0_THAOC</name>
<gene>
    <name evidence="2" type="ORF">THAOC_21119</name>
</gene>
<accession>K0SJU0</accession>
<protein>
    <submittedName>
        <fullName evidence="2">Uncharacterized protein</fullName>
    </submittedName>
</protein>
<feature type="region of interest" description="Disordered" evidence="1">
    <location>
        <begin position="1"/>
        <end position="21"/>
    </location>
</feature>
<organism evidence="2 3">
    <name type="scientific">Thalassiosira oceanica</name>
    <name type="common">Marine diatom</name>
    <dbReference type="NCBI Taxonomy" id="159749"/>
    <lineage>
        <taxon>Eukaryota</taxon>
        <taxon>Sar</taxon>
        <taxon>Stramenopiles</taxon>
        <taxon>Ochrophyta</taxon>
        <taxon>Bacillariophyta</taxon>
        <taxon>Coscinodiscophyceae</taxon>
        <taxon>Thalassiosirophycidae</taxon>
        <taxon>Thalassiosirales</taxon>
        <taxon>Thalassiosiraceae</taxon>
        <taxon>Thalassiosira</taxon>
    </lineage>
</organism>
<keyword evidence="3" id="KW-1185">Reference proteome</keyword>
<dbReference type="EMBL" id="AGNL01024354">
    <property type="protein sequence ID" value="EJK58727.1"/>
    <property type="molecule type" value="Genomic_DNA"/>
</dbReference>
<reference evidence="2 3" key="1">
    <citation type="journal article" date="2012" name="Genome Biol.">
        <title>Genome and low-iron response of an oceanic diatom adapted to chronic iron limitation.</title>
        <authorList>
            <person name="Lommer M."/>
            <person name="Specht M."/>
            <person name="Roy A.S."/>
            <person name="Kraemer L."/>
            <person name="Andreson R."/>
            <person name="Gutowska M.A."/>
            <person name="Wolf J."/>
            <person name="Bergner S.V."/>
            <person name="Schilhabel M.B."/>
            <person name="Klostermeier U.C."/>
            <person name="Beiko R.G."/>
            <person name="Rosenstiel P."/>
            <person name="Hippler M."/>
            <person name="Laroche J."/>
        </authorList>
    </citation>
    <scope>NUCLEOTIDE SEQUENCE [LARGE SCALE GENOMIC DNA]</scope>
    <source>
        <strain evidence="2 3">CCMP1005</strain>
    </source>
</reference>
<sequence length="62" mass="6830">CPGHGRQGLREQADREARRRGDTRIVLRAARLDTRLLLESAAGPVQDRGGEAEGRHSRANRG</sequence>
<evidence type="ECO:0000313" key="2">
    <source>
        <dbReference type="EMBL" id="EJK58727.1"/>
    </source>
</evidence>
<feature type="non-terminal residue" evidence="2">
    <location>
        <position position="1"/>
    </location>
</feature>
<proteinExistence type="predicted"/>
<dbReference type="Proteomes" id="UP000266841">
    <property type="component" value="Unassembled WGS sequence"/>
</dbReference>